<accession>A0A1A9VMS0</accession>
<reference evidence="2" key="1">
    <citation type="submission" date="2020-05" db="UniProtKB">
        <authorList>
            <consortium name="EnsemblMetazoa"/>
        </authorList>
    </citation>
    <scope>IDENTIFICATION</scope>
    <source>
        <strain evidence="2">TTRI</strain>
    </source>
</reference>
<keyword evidence="1" id="KW-0812">Transmembrane</keyword>
<protein>
    <submittedName>
        <fullName evidence="2">Uncharacterized protein</fullName>
    </submittedName>
</protein>
<feature type="transmembrane region" description="Helical" evidence="1">
    <location>
        <begin position="20"/>
        <end position="43"/>
    </location>
</feature>
<sequence>MENTFMGGNILEGFFDGKFVLCGIALGFILAEFLLASFVSTFLTKESPAVVFITSSGDALTSSLFHPSFNPSPGLASEPRVTSTVFNNCSCDGVEDSASHKFFNRKFSAKGLKGVTGAMSTSLTVFIDSHCPDEWRRFPLQTFGTVRLTIHAANYLTATLD</sequence>
<dbReference type="EnsemblMetazoa" id="GAUT042007-RA">
    <property type="protein sequence ID" value="GAUT042007-PA"/>
    <property type="gene ID" value="GAUT042007"/>
</dbReference>
<evidence type="ECO:0000313" key="2">
    <source>
        <dbReference type="EnsemblMetazoa" id="GAUT042007-PA"/>
    </source>
</evidence>
<proteinExistence type="predicted"/>
<dbReference type="AlphaFoldDB" id="A0A1A9VMS0"/>
<dbReference type="Proteomes" id="UP000078200">
    <property type="component" value="Unassembled WGS sequence"/>
</dbReference>
<keyword evidence="1" id="KW-0472">Membrane</keyword>
<organism evidence="2 3">
    <name type="scientific">Glossina austeni</name>
    <name type="common">Savannah tsetse fly</name>
    <dbReference type="NCBI Taxonomy" id="7395"/>
    <lineage>
        <taxon>Eukaryota</taxon>
        <taxon>Metazoa</taxon>
        <taxon>Ecdysozoa</taxon>
        <taxon>Arthropoda</taxon>
        <taxon>Hexapoda</taxon>
        <taxon>Insecta</taxon>
        <taxon>Pterygota</taxon>
        <taxon>Neoptera</taxon>
        <taxon>Endopterygota</taxon>
        <taxon>Diptera</taxon>
        <taxon>Brachycera</taxon>
        <taxon>Muscomorpha</taxon>
        <taxon>Hippoboscoidea</taxon>
        <taxon>Glossinidae</taxon>
        <taxon>Glossina</taxon>
    </lineage>
</organism>
<dbReference type="VEuPathDB" id="VectorBase:GAUT042007"/>
<keyword evidence="1" id="KW-1133">Transmembrane helix</keyword>
<evidence type="ECO:0000256" key="1">
    <source>
        <dbReference type="SAM" id="Phobius"/>
    </source>
</evidence>
<evidence type="ECO:0000313" key="3">
    <source>
        <dbReference type="Proteomes" id="UP000078200"/>
    </source>
</evidence>
<name>A0A1A9VMS0_GLOAU</name>
<keyword evidence="3" id="KW-1185">Reference proteome</keyword>